<dbReference type="EMBL" id="DSBT01000082">
    <property type="protein sequence ID" value="HDP77112.1"/>
    <property type="molecule type" value="Genomic_DNA"/>
</dbReference>
<evidence type="ECO:0000256" key="2">
    <source>
        <dbReference type="ARBA" id="ARBA00022833"/>
    </source>
</evidence>
<reference evidence="4" key="1">
    <citation type="journal article" date="2020" name="mSystems">
        <title>Genome- and Community-Level Interaction Insights into Carbon Utilization and Element Cycling Functions of Hydrothermarchaeota in Hydrothermal Sediment.</title>
        <authorList>
            <person name="Zhou Z."/>
            <person name="Liu Y."/>
            <person name="Xu W."/>
            <person name="Pan J."/>
            <person name="Luo Z.H."/>
            <person name="Li M."/>
        </authorList>
    </citation>
    <scope>NUCLEOTIDE SEQUENCE [LARGE SCALE GENOMIC DNA]</scope>
    <source>
        <strain evidence="4">SpSt-1179</strain>
    </source>
</reference>
<name>A0A7C1CSU0_9BACT</name>
<dbReference type="InterPro" id="IPR051804">
    <property type="entry name" value="Carb_Metab_Reg_Kinase/Isom"/>
</dbReference>
<dbReference type="SUPFAM" id="SSF51182">
    <property type="entry name" value="RmlC-like cupins"/>
    <property type="match status" value="1"/>
</dbReference>
<evidence type="ECO:0000259" key="3">
    <source>
        <dbReference type="Pfam" id="PF20511"/>
    </source>
</evidence>
<dbReference type="PANTHER" id="PTHR42742:SF3">
    <property type="entry name" value="FRUCTOKINASE"/>
    <property type="match status" value="1"/>
</dbReference>
<dbReference type="AlphaFoldDB" id="A0A7C1CSU0"/>
<dbReference type="Pfam" id="PF20511">
    <property type="entry name" value="PMI_typeI_cat"/>
    <property type="match status" value="1"/>
</dbReference>
<dbReference type="InterPro" id="IPR046457">
    <property type="entry name" value="PMI_typeI_cat"/>
</dbReference>
<dbReference type="Proteomes" id="UP000886198">
    <property type="component" value="Unassembled WGS sequence"/>
</dbReference>
<feature type="domain" description="Phosphomannose isomerase type I catalytic" evidence="3">
    <location>
        <begin position="25"/>
        <end position="97"/>
    </location>
</feature>
<dbReference type="CDD" id="cd07010">
    <property type="entry name" value="cupin_PMI_type_I_N_bac"/>
    <property type="match status" value="1"/>
</dbReference>
<keyword evidence="2" id="KW-0862">Zinc</keyword>
<keyword evidence="4" id="KW-0413">Isomerase</keyword>
<organism evidence="4">
    <name type="scientific">Mesotoga infera</name>
    <dbReference type="NCBI Taxonomy" id="1236046"/>
    <lineage>
        <taxon>Bacteria</taxon>
        <taxon>Thermotogati</taxon>
        <taxon>Thermotogota</taxon>
        <taxon>Thermotogae</taxon>
        <taxon>Kosmotogales</taxon>
        <taxon>Kosmotogaceae</taxon>
        <taxon>Mesotoga</taxon>
    </lineage>
</organism>
<evidence type="ECO:0000256" key="1">
    <source>
        <dbReference type="ARBA" id="ARBA00022723"/>
    </source>
</evidence>
<dbReference type="GO" id="GO:0004476">
    <property type="term" value="F:mannose-6-phosphate isomerase activity"/>
    <property type="evidence" value="ECO:0007669"/>
    <property type="project" value="InterPro"/>
</dbReference>
<dbReference type="InterPro" id="IPR011051">
    <property type="entry name" value="RmlC_Cupin_sf"/>
</dbReference>
<keyword evidence="1" id="KW-0479">Metal-binding</keyword>
<evidence type="ECO:0000313" key="4">
    <source>
        <dbReference type="EMBL" id="HDP77112.1"/>
    </source>
</evidence>
<dbReference type="Gene3D" id="2.60.120.10">
    <property type="entry name" value="Jelly Rolls"/>
    <property type="match status" value="1"/>
</dbReference>
<dbReference type="PANTHER" id="PTHR42742">
    <property type="entry name" value="TRANSCRIPTIONAL REPRESSOR MPRA"/>
    <property type="match status" value="1"/>
</dbReference>
<dbReference type="InterPro" id="IPR014710">
    <property type="entry name" value="RmlC-like_jellyroll"/>
</dbReference>
<gene>
    <name evidence="4" type="ORF">ENN47_02780</name>
</gene>
<proteinExistence type="predicted"/>
<accession>A0A7C1CSU0</accession>
<sequence length="264" mass="30135">MILISQPVFSPRPWGNRNLNRLYGIASKEPIGEVWLLSDIEDMKTRLTADSTTVYPESIVEELVGHALPRFPLMVKYISANEWLSVQVHPDDELAKIYEGEPWGKSECWYFLGEGQVLAGLKEREKSFPDVREEDLNYIRLRRGDLLSLPAGIVHAIGPGSKLIEIQQNSDITYRLFDWNRGRDLNLDRALNVSKPSLMPKLEKKMNHFEWEYFSIEKTDSFSGKGICITIGDKPTLYVVIDDLLEMETEFLAVTLGPFWGGAI</sequence>
<comment type="caution">
    <text evidence="4">The sequence shown here is derived from an EMBL/GenBank/DDBJ whole genome shotgun (WGS) entry which is preliminary data.</text>
</comment>
<protein>
    <submittedName>
        <fullName evidence="4">Phosphoheptose isomerase</fullName>
    </submittedName>
</protein>
<dbReference type="GO" id="GO:0008270">
    <property type="term" value="F:zinc ion binding"/>
    <property type="evidence" value="ECO:0007669"/>
    <property type="project" value="InterPro"/>
</dbReference>